<evidence type="ECO:0000313" key="2">
    <source>
        <dbReference type="Proteomes" id="UP001430356"/>
    </source>
</evidence>
<name>A0AAW0ETE5_9TRYP</name>
<sequence>MNTPLSHLVRRLAAPAVATALTKEELCLALAAIAQLQPVTASATHSREGAAALPTTDALARRSIRLLPRCSPQEVGMIARGAGALRWSSAPSLPITDTLTRNLYMHVTRGSEPAGAVRVRVQVRLGDVLAVVQHAIEARRYFDSTVAALATQHAVEIGAQLSSLSSAAAEEFVAVVCGYVGEEDGVVAAQQLAARLEEASPPATRAGLAVLRGCARRQPLPLSQKWAAVYARWAQQRRDVLQQLEEGSEVAGALSTRRTVWRVVRDLRAADDIPDEDAVLHEALKCTSVLRISDPVTLSTLDEAVARRIGAPSLSSAALTAFENSVYVQALHLPRALAALRARDAGAAASPAAAGEALQRVSTIQRVYADVVAGRCVTEKDLFQLNTDVDTSSADEVAMIVFVLTRVKEVPPSLMMLLTKHAKALSLAGVAALIRAGRHDRRGALTTVLLTCLEEHARMQECVAAATTATLVELANALSLPCSRWTAAAGQLRLVEAQLVDMVVARFLSEVEQMPLQALLTVMSIDRGGLALMGDLATAVYSRVGDLLSSTSAPPAMSLCVEVLASLQRCGDLIPERLTDVLAAALAARVRELAQPHAQADASDLVGLTRFASLQAEYGAPALGAVSTGLALQVRQGDWEALPAETLVAAALATFDRSSNLKRAVVSGLPYAVVGHFAAAAERVTSAMTTELAVAVLELLTRLRVGGEDAHAKTLLACVLPVASRLQASAAAQLLCLHHRGAAAKGETTAAAVPAQVYSAVGDNALGLSADTFTALCSVAAQPGFDSALANRLVDVLPLVADGLSAHQLCRCVFGLGEMVDAGRRLSHQVMTEVLSDYAVDNVELFTSGPDIAALLHGFAKLQCTKRNLYSVFSVQLLRRPVLSTLSFQAVSQLFFAFGAVKFMNKDLLDRLTAVFISHVHELAAPDLFLTMRGLSRLSLLNDVLYYKLGLRATELLDEFPLKTQCELLHAYAAVEECHPILALALVQRIAASVEALPSASAATEVLASLWLTGFDMASEDVHTIVRHVERNASQLTGRDILKLCSITLQQRWEHPKLLQAMATRAVAMHTDEALEADVARAVLDTLSSQFVFHQAAREHLSSLARSVSKDVVLLSGEEQEQLSMLTSH</sequence>
<organism evidence="1 2">
    <name type="scientific">Novymonas esmeraldas</name>
    <dbReference type="NCBI Taxonomy" id="1808958"/>
    <lineage>
        <taxon>Eukaryota</taxon>
        <taxon>Discoba</taxon>
        <taxon>Euglenozoa</taxon>
        <taxon>Kinetoplastea</taxon>
        <taxon>Metakinetoplastina</taxon>
        <taxon>Trypanosomatida</taxon>
        <taxon>Trypanosomatidae</taxon>
        <taxon>Novymonas</taxon>
    </lineage>
</organism>
<reference evidence="1 2" key="1">
    <citation type="journal article" date="2021" name="MBio">
        <title>A New Model Trypanosomatid, Novymonas esmeraldas: Genomic Perception of Its 'Candidatus Pandoraea novymonadis' Endosymbiont.</title>
        <authorList>
            <person name="Zakharova A."/>
            <person name="Saura A."/>
            <person name="Butenko A."/>
            <person name="Podesvova L."/>
            <person name="Warmusova S."/>
            <person name="Kostygov A.Y."/>
            <person name="Nenarokova A."/>
            <person name="Lukes J."/>
            <person name="Opperdoes F.R."/>
            <person name="Yurchenko V."/>
        </authorList>
    </citation>
    <scope>NUCLEOTIDE SEQUENCE [LARGE SCALE GENOMIC DNA]</scope>
    <source>
        <strain evidence="1 2">E262AT.01</strain>
    </source>
</reference>
<dbReference type="AlphaFoldDB" id="A0AAW0ETE5"/>
<evidence type="ECO:0000313" key="1">
    <source>
        <dbReference type="EMBL" id="KAK7197428.1"/>
    </source>
</evidence>
<dbReference type="Proteomes" id="UP001430356">
    <property type="component" value="Unassembled WGS sequence"/>
</dbReference>
<accession>A0AAW0ETE5</accession>
<protein>
    <submittedName>
        <fullName evidence="1">Uncharacterized protein</fullName>
    </submittedName>
</protein>
<gene>
    <name evidence="1" type="ORF">NESM_000691300</name>
</gene>
<keyword evidence="2" id="KW-1185">Reference proteome</keyword>
<dbReference type="EMBL" id="JAECZO010000106">
    <property type="protein sequence ID" value="KAK7197428.1"/>
    <property type="molecule type" value="Genomic_DNA"/>
</dbReference>
<proteinExistence type="predicted"/>
<comment type="caution">
    <text evidence="1">The sequence shown here is derived from an EMBL/GenBank/DDBJ whole genome shotgun (WGS) entry which is preliminary data.</text>
</comment>